<evidence type="ECO:0000313" key="1">
    <source>
        <dbReference type="EMBL" id="CAK0871658.1"/>
    </source>
</evidence>
<reference evidence="1" key="1">
    <citation type="submission" date="2023-10" db="EMBL/GenBank/DDBJ databases">
        <authorList>
            <person name="Chen Y."/>
            <person name="Shah S."/>
            <person name="Dougan E. K."/>
            <person name="Thang M."/>
            <person name="Chan C."/>
        </authorList>
    </citation>
    <scope>NUCLEOTIDE SEQUENCE [LARGE SCALE GENOMIC DNA]</scope>
</reference>
<accession>A0ABN9VFS4</accession>
<name>A0ABN9VFS4_9DINO</name>
<proteinExistence type="predicted"/>
<sequence length="393" mass="40797">DAGGGALGPSAARRQRRRASQAWARWSGDVLVYDLQRAVKFWRGRYEKLAAALGDPSIADRLAVVAGHLHDLVHDKVASPVDTLRRNVALHSAVVSLPLAAALAAALRRAQKGARLPAVPRSPALNGAAAPFVPCRGYFMGGVTGGTGDSADVGIVKGEVGGASDGFAVRELLTVDRLLEGLGVRGDMGATTEEELEDAQYLGEVGGHGPTALGQGGVFGVLSDGVDEFSVDGTVPTAPASDAEEFEEEELEAHVHDDSADGQKLAVVQSHGDVGAGGGLSDGEPAGRDGAVEGIEGTTRFFDWLDDEALFGPNGLVEKAHFLDRASLDALAAASSMQCDAVEVLRWRALDRVKDDHAAQRDGGTDKGMDMDEFMQAVRAEAQGADGASGVLM</sequence>
<organism evidence="1 2">
    <name type="scientific">Prorocentrum cordatum</name>
    <dbReference type="NCBI Taxonomy" id="2364126"/>
    <lineage>
        <taxon>Eukaryota</taxon>
        <taxon>Sar</taxon>
        <taxon>Alveolata</taxon>
        <taxon>Dinophyceae</taxon>
        <taxon>Prorocentrales</taxon>
        <taxon>Prorocentraceae</taxon>
        <taxon>Prorocentrum</taxon>
    </lineage>
</organism>
<comment type="caution">
    <text evidence="1">The sequence shown here is derived from an EMBL/GenBank/DDBJ whole genome shotgun (WGS) entry which is preliminary data.</text>
</comment>
<keyword evidence="2" id="KW-1185">Reference proteome</keyword>
<gene>
    <name evidence="1" type="ORF">PCOR1329_LOCUS57420</name>
</gene>
<evidence type="ECO:0008006" key="3">
    <source>
        <dbReference type="Google" id="ProtNLM"/>
    </source>
</evidence>
<dbReference type="EMBL" id="CAUYUJ010017093">
    <property type="protein sequence ID" value="CAK0871658.1"/>
    <property type="molecule type" value="Genomic_DNA"/>
</dbReference>
<protein>
    <recommendedName>
        <fullName evidence="3">Rab3 GTPase-activating protein catalytic subunit</fullName>
    </recommendedName>
</protein>
<evidence type="ECO:0000313" key="2">
    <source>
        <dbReference type="Proteomes" id="UP001189429"/>
    </source>
</evidence>
<dbReference type="Proteomes" id="UP001189429">
    <property type="component" value="Unassembled WGS sequence"/>
</dbReference>
<feature type="non-terminal residue" evidence="1">
    <location>
        <position position="1"/>
    </location>
</feature>